<gene>
    <name evidence="1" type="ORF">S01H1_07309</name>
</gene>
<evidence type="ECO:0000313" key="1">
    <source>
        <dbReference type="EMBL" id="GAF68295.1"/>
    </source>
</evidence>
<organism evidence="1">
    <name type="scientific">marine sediment metagenome</name>
    <dbReference type="NCBI Taxonomy" id="412755"/>
    <lineage>
        <taxon>unclassified sequences</taxon>
        <taxon>metagenomes</taxon>
        <taxon>ecological metagenomes</taxon>
    </lineage>
</organism>
<proteinExistence type="predicted"/>
<accession>X0SWV7</accession>
<comment type="caution">
    <text evidence="1">The sequence shown here is derived from an EMBL/GenBank/DDBJ whole genome shotgun (WGS) entry which is preliminary data.</text>
</comment>
<reference evidence="1" key="1">
    <citation type="journal article" date="2014" name="Front. Microbiol.">
        <title>High frequency of phylogenetically diverse reductive dehalogenase-homologous genes in deep subseafloor sedimentary metagenomes.</title>
        <authorList>
            <person name="Kawai M."/>
            <person name="Futagami T."/>
            <person name="Toyoda A."/>
            <person name="Takaki Y."/>
            <person name="Nishi S."/>
            <person name="Hori S."/>
            <person name="Arai W."/>
            <person name="Tsubouchi T."/>
            <person name="Morono Y."/>
            <person name="Uchiyama I."/>
            <person name="Ito T."/>
            <person name="Fujiyama A."/>
            <person name="Inagaki F."/>
            <person name="Takami H."/>
        </authorList>
    </citation>
    <scope>NUCLEOTIDE SEQUENCE</scope>
    <source>
        <strain evidence="1">Expedition CK06-06</strain>
    </source>
</reference>
<sequence length="115" mass="12894">MTIQIKKTYRGLNPGMLCDEVQILLQKQGIMAIGTESQTYGLPSGDTQSRTTLALKTQAEQEKDQKECGRAYILGSPLGETKMLLDVDETLFPQEKLSAFQNDLDFILGSYETKW</sequence>
<dbReference type="AlphaFoldDB" id="X0SWV7"/>
<name>X0SWV7_9ZZZZ</name>
<protein>
    <submittedName>
        <fullName evidence="1">Uncharacterized protein</fullName>
    </submittedName>
</protein>
<dbReference type="EMBL" id="BARS01003769">
    <property type="protein sequence ID" value="GAF68295.1"/>
    <property type="molecule type" value="Genomic_DNA"/>
</dbReference>